<gene>
    <name evidence="9" type="ORF">SAMN05428963_102189</name>
</gene>
<evidence type="ECO:0000256" key="1">
    <source>
        <dbReference type="ARBA" id="ARBA00001933"/>
    </source>
</evidence>
<dbReference type="InterPro" id="IPR050596">
    <property type="entry name" value="AspAT/PAT-like"/>
</dbReference>
<dbReference type="InterPro" id="IPR015421">
    <property type="entry name" value="PyrdxlP-dep_Trfase_major"/>
</dbReference>
<comment type="cofactor">
    <cofactor evidence="1 7">
        <name>pyridoxal 5'-phosphate</name>
        <dbReference type="ChEBI" id="CHEBI:597326"/>
    </cofactor>
</comment>
<evidence type="ECO:0000313" key="10">
    <source>
        <dbReference type="Proteomes" id="UP000190135"/>
    </source>
</evidence>
<evidence type="ECO:0000259" key="8">
    <source>
        <dbReference type="Pfam" id="PF00155"/>
    </source>
</evidence>
<dbReference type="EMBL" id="FUXL01000002">
    <property type="protein sequence ID" value="SJZ68209.1"/>
    <property type="molecule type" value="Genomic_DNA"/>
</dbReference>
<evidence type="ECO:0000256" key="4">
    <source>
        <dbReference type="ARBA" id="ARBA00022679"/>
    </source>
</evidence>
<dbReference type="InterPro" id="IPR015422">
    <property type="entry name" value="PyrdxlP-dep_Trfase_small"/>
</dbReference>
<keyword evidence="5" id="KW-0663">Pyridoxal phosphate</keyword>
<evidence type="ECO:0000256" key="5">
    <source>
        <dbReference type="ARBA" id="ARBA00022898"/>
    </source>
</evidence>
<comment type="similarity">
    <text evidence="2 7">Belongs to the class-I pyridoxal-phosphate-dependent aminotransferase family.</text>
</comment>
<dbReference type="Proteomes" id="UP000190135">
    <property type="component" value="Unassembled WGS sequence"/>
</dbReference>
<reference evidence="9 10" key="1">
    <citation type="submission" date="2017-02" db="EMBL/GenBank/DDBJ databases">
        <authorList>
            <person name="Peterson S.W."/>
        </authorList>
    </citation>
    <scope>NUCLEOTIDE SEQUENCE [LARGE SCALE GENOMIC DNA]</scope>
    <source>
        <strain evidence="9 10">USBA 369</strain>
    </source>
</reference>
<evidence type="ECO:0000256" key="2">
    <source>
        <dbReference type="ARBA" id="ARBA00007441"/>
    </source>
</evidence>
<dbReference type="EC" id="2.6.1.-" evidence="7"/>
<accession>A0A1T4MMB0</accession>
<dbReference type="PANTHER" id="PTHR46383">
    <property type="entry name" value="ASPARTATE AMINOTRANSFERASE"/>
    <property type="match status" value="1"/>
</dbReference>
<name>A0A1T4MMB0_9HYPH</name>
<dbReference type="PROSITE" id="PS00105">
    <property type="entry name" value="AA_TRANSFER_CLASS_1"/>
    <property type="match status" value="1"/>
</dbReference>
<comment type="catalytic activity">
    <reaction evidence="6">
        <text>L-aspartate + 2-oxoglutarate = oxaloacetate + L-glutamate</text>
        <dbReference type="Rhea" id="RHEA:21824"/>
        <dbReference type="ChEBI" id="CHEBI:16452"/>
        <dbReference type="ChEBI" id="CHEBI:16810"/>
        <dbReference type="ChEBI" id="CHEBI:29985"/>
        <dbReference type="ChEBI" id="CHEBI:29991"/>
        <dbReference type="EC" id="2.6.1.1"/>
    </reaction>
</comment>
<dbReference type="CDD" id="cd00609">
    <property type="entry name" value="AAT_like"/>
    <property type="match status" value="1"/>
</dbReference>
<evidence type="ECO:0000256" key="6">
    <source>
        <dbReference type="ARBA" id="ARBA00049185"/>
    </source>
</evidence>
<dbReference type="InterPro" id="IPR004838">
    <property type="entry name" value="NHTrfase_class1_PyrdxlP-BS"/>
</dbReference>
<protein>
    <recommendedName>
        <fullName evidence="7">Aminotransferase</fullName>
        <ecNumber evidence="7">2.6.1.-</ecNumber>
    </recommendedName>
</protein>
<dbReference type="InterPro" id="IPR015424">
    <property type="entry name" value="PyrdxlP-dep_Trfase"/>
</dbReference>
<dbReference type="PANTHER" id="PTHR46383:SF2">
    <property type="entry name" value="AMINOTRANSFERASE"/>
    <property type="match status" value="1"/>
</dbReference>
<dbReference type="AlphaFoldDB" id="A0A1T4MMB0"/>
<dbReference type="GO" id="GO:0006520">
    <property type="term" value="P:amino acid metabolic process"/>
    <property type="evidence" value="ECO:0007669"/>
    <property type="project" value="InterPro"/>
</dbReference>
<dbReference type="InterPro" id="IPR004839">
    <property type="entry name" value="Aminotransferase_I/II_large"/>
</dbReference>
<evidence type="ECO:0000256" key="7">
    <source>
        <dbReference type="RuleBase" id="RU000481"/>
    </source>
</evidence>
<dbReference type="Gene3D" id="3.90.1150.10">
    <property type="entry name" value="Aspartate Aminotransferase, domain 1"/>
    <property type="match status" value="1"/>
</dbReference>
<evidence type="ECO:0000256" key="3">
    <source>
        <dbReference type="ARBA" id="ARBA00022576"/>
    </source>
</evidence>
<dbReference type="SUPFAM" id="SSF53383">
    <property type="entry name" value="PLP-dependent transferases"/>
    <property type="match status" value="1"/>
</dbReference>
<proteinExistence type="inferred from homology"/>
<keyword evidence="10" id="KW-1185">Reference proteome</keyword>
<organism evidence="9 10">
    <name type="scientific">Consotaella salsifontis</name>
    <dbReference type="NCBI Taxonomy" id="1365950"/>
    <lineage>
        <taxon>Bacteria</taxon>
        <taxon>Pseudomonadati</taxon>
        <taxon>Pseudomonadota</taxon>
        <taxon>Alphaproteobacteria</taxon>
        <taxon>Hyphomicrobiales</taxon>
        <taxon>Aurantimonadaceae</taxon>
        <taxon>Consotaella</taxon>
    </lineage>
</organism>
<keyword evidence="3 7" id="KW-0032">Aminotransferase</keyword>
<dbReference type="NCBIfam" id="NF004770">
    <property type="entry name" value="PRK06108.1"/>
    <property type="match status" value="1"/>
</dbReference>
<keyword evidence="4 7" id="KW-0808">Transferase</keyword>
<dbReference type="GO" id="GO:0030170">
    <property type="term" value="F:pyridoxal phosphate binding"/>
    <property type="evidence" value="ECO:0007669"/>
    <property type="project" value="InterPro"/>
</dbReference>
<dbReference type="Gene3D" id="3.40.640.10">
    <property type="entry name" value="Type I PLP-dependent aspartate aminotransferase-like (Major domain)"/>
    <property type="match status" value="1"/>
</dbReference>
<dbReference type="STRING" id="1365950.SAMN05428963_102189"/>
<dbReference type="GO" id="GO:0004069">
    <property type="term" value="F:L-aspartate:2-oxoglutarate aminotransferase activity"/>
    <property type="evidence" value="ECO:0007669"/>
    <property type="project" value="UniProtKB-EC"/>
</dbReference>
<feature type="domain" description="Aminotransferase class I/classII large" evidence="8">
    <location>
        <begin position="55"/>
        <end position="394"/>
    </location>
</feature>
<sequence length="403" mass="43388">MAAGCPSMSLLADMMNFDRLRPEAITAPSSGIVSVIDYGRMKPGLVPLWAGEGDLSTPAFISDAAAQSLAAGETFYTWQRGLPELREAIAAYSSRLYGRAIDAERFTVTSSGMHAIQMVLRCIVGTGDEVIVLTPAWPNCAAAAALAGASVREVPLDCSDGGWSLDLDRLRDAIGPRTRALFINTPANPTGWTADRDTLGALLGVAREKGLFIIADEIYGRFFYAGGRAPSFHDVMNDDDPVFFVNSFSKNWAMTGWRAGWIEAPAELGTAFANLVQYSTSGLAAFIQRGAIAAIEKGEPFVEEQVERAHRARDIFIDALAATNRVSIAKPAGAFYSFFAIDGIEDTREAAFRIVDEAGVGLAPGSAFGEAGNRFLRACFHRRLDEVETAANRLAEWIGSRAR</sequence>
<evidence type="ECO:0000313" key="9">
    <source>
        <dbReference type="EMBL" id="SJZ68209.1"/>
    </source>
</evidence>
<dbReference type="Pfam" id="PF00155">
    <property type="entry name" value="Aminotran_1_2"/>
    <property type="match status" value="1"/>
</dbReference>